<protein>
    <submittedName>
        <fullName evidence="1">Sensor histidine kinase</fullName>
    </submittedName>
</protein>
<dbReference type="RefSeq" id="WP_021225189.1">
    <property type="nucleotide sequence ID" value="NZ_CP041016.1"/>
</dbReference>
<organism evidence="1 2">
    <name type="scientific">Sphingobium fuliginis ATCC 27551</name>
    <dbReference type="NCBI Taxonomy" id="1208342"/>
    <lineage>
        <taxon>Bacteria</taxon>
        <taxon>Pseudomonadati</taxon>
        <taxon>Pseudomonadota</taxon>
        <taxon>Alphaproteobacteria</taxon>
        <taxon>Sphingomonadales</taxon>
        <taxon>Sphingomonadaceae</taxon>
        <taxon>Sphingobium</taxon>
    </lineage>
</organism>
<keyword evidence="1" id="KW-0808">Transferase</keyword>
<dbReference type="KEGG" id="sufl:FIL70_04815"/>
<name>A0A5B8CIP5_SPHSA</name>
<evidence type="ECO:0000313" key="2">
    <source>
        <dbReference type="Proteomes" id="UP000311469"/>
    </source>
</evidence>
<dbReference type="GO" id="GO:0016301">
    <property type="term" value="F:kinase activity"/>
    <property type="evidence" value="ECO:0007669"/>
    <property type="project" value="UniProtKB-KW"/>
</dbReference>
<dbReference type="Proteomes" id="UP000311469">
    <property type="component" value="Chromosome cSF1"/>
</dbReference>
<evidence type="ECO:0000313" key="1">
    <source>
        <dbReference type="EMBL" id="QDC36661.1"/>
    </source>
</evidence>
<accession>A0A5B8CIP5</accession>
<keyword evidence="1" id="KW-0418">Kinase</keyword>
<sequence>MTFPTTIRPAVGQTLITRVSRLFNGTLGDVLSELFQNARRAGAKGIHVAVYNLPAGPALSVYDDGRGIDDPEKLLTLGDSGWKREIAEREDPAGMGVFSLAGQDVEVRSWSRSAGRGWAVHIPDDGWEGAMPLAIKPSAIVRGTEFQIKLSPAWEQQLPSALRQAAQYLPIPVHFEGAELPRQDFLAGASRIDEWEGCRIGVFHDGITEASHTHRINFHGVTVPCQLPSLSEVGNPHNWRVRVDIVDAPALQLVLPARKEMVENEALSRLRQAAETALYRAVALKAAHRLPYKAWARARDLGVVLPEAEIMLNAWTPNIADTSNRYQGEAVRSAPMILMTEHEPDIEQALARALGKRSALGGRLVHEERDFEGYHWYDTLARVLTCSFVMKRDGNLYRYADDAALPEDFASGPVEALTAEIILRPGGSAPSEPAVHCLAADMLVCDNAAWSLDEATILFDGGADVQPSDLADLMHASLFCYSDDHGSDSWDTQSFDFEREARNLANQLLLGEDEALEAQLRNAVFEHVQWLIPAGRSLTLSADGKSISLALAKAA</sequence>
<dbReference type="Gene3D" id="3.30.565.10">
    <property type="entry name" value="Histidine kinase-like ATPase, C-terminal domain"/>
    <property type="match status" value="1"/>
</dbReference>
<dbReference type="InterPro" id="IPR036890">
    <property type="entry name" value="HATPase_C_sf"/>
</dbReference>
<dbReference type="AlphaFoldDB" id="A0A5B8CIP5"/>
<proteinExistence type="predicted"/>
<reference evidence="1 2" key="1">
    <citation type="submission" date="2019-06" db="EMBL/GenBank/DDBJ databases">
        <title>Genome organization and adaptive potential of archetypical organophosphate degarding Sphingobium fuliginis ATCC 27551.</title>
        <authorList>
            <person name="Sarwar A."/>
            <person name="Parthasarathy S."/>
            <person name="Singh C."/>
            <person name="Siddavattam D."/>
        </authorList>
    </citation>
    <scope>NUCLEOTIDE SEQUENCE [LARGE SCALE GENOMIC DNA]</scope>
    <source>
        <strain evidence="1 2">ATCC 27551</strain>
    </source>
</reference>
<dbReference type="SUPFAM" id="SSF55874">
    <property type="entry name" value="ATPase domain of HSP90 chaperone/DNA topoisomerase II/histidine kinase"/>
    <property type="match status" value="1"/>
</dbReference>
<dbReference type="EMBL" id="CP041016">
    <property type="protein sequence ID" value="QDC36661.1"/>
    <property type="molecule type" value="Genomic_DNA"/>
</dbReference>
<gene>
    <name evidence="1" type="ORF">FIL70_04815</name>
</gene>